<comment type="caution">
    <text evidence="1">The sequence shown here is derived from an EMBL/GenBank/DDBJ whole genome shotgun (WGS) entry which is preliminary data.</text>
</comment>
<sequence length="145" mass="15485">KVSTPWGDCLLASLDPDRRVIFANRHLCTQLDNGQVNYAPPHEVNYRALVWALVVESQCQAVVSLSSTGTLHPEEIPVGSMLSAEDYYMVTPQATTFWGHKQIGSFEPPDRGDSVGRSVELARSVRGGCGGGGGGFVVLSLIVGA</sequence>
<dbReference type="SUPFAM" id="SSF53167">
    <property type="entry name" value="Purine and uridine phosphorylases"/>
    <property type="match status" value="1"/>
</dbReference>
<accession>A0ABP0JHB1</accession>
<dbReference type="EMBL" id="CAXAMM010007313">
    <property type="protein sequence ID" value="CAK9013784.1"/>
    <property type="molecule type" value="Genomic_DNA"/>
</dbReference>
<protein>
    <submittedName>
        <fullName evidence="1">Probable S-methyl-5'-thioinosine phosphorylase (5'-methylthioinosine phosphorylase) (MTI phosphorylase) (MTIP)</fullName>
    </submittedName>
</protein>
<feature type="non-terminal residue" evidence="1">
    <location>
        <position position="1"/>
    </location>
</feature>
<reference evidence="1 2" key="1">
    <citation type="submission" date="2024-02" db="EMBL/GenBank/DDBJ databases">
        <authorList>
            <person name="Chen Y."/>
            <person name="Shah S."/>
            <person name="Dougan E. K."/>
            <person name="Thang M."/>
            <person name="Chan C."/>
        </authorList>
    </citation>
    <scope>NUCLEOTIDE SEQUENCE [LARGE SCALE GENOMIC DNA]</scope>
</reference>
<feature type="non-terminal residue" evidence="1">
    <location>
        <position position="145"/>
    </location>
</feature>
<organism evidence="1 2">
    <name type="scientific">Durusdinium trenchii</name>
    <dbReference type="NCBI Taxonomy" id="1381693"/>
    <lineage>
        <taxon>Eukaryota</taxon>
        <taxon>Sar</taxon>
        <taxon>Alveolata</taxon>
        <taxon>Dinophyceae</taxon>
        <taxon>Suessiales</taxon>
        <taxon>Symbiodiniaceae</taxon>
        <taxon>Durusdinium</taxon>
    </lineage>
</organism>
<evidence type="ECO:0000313" key="2">
    <source>
        <dbReference type="Proteomes" id="UP001642464"/>
    </source>
</evidence>
<keyword evidence="2" id="KW-1185">Reference proteome</keyword>
<dbReference type="Gene3D" id="3.40.50.1580">
    <property type="entry name" value="Nucleoside phosphorylase domain"/>
    <property type="match status" value="1"/>
</dbReference>
<proteinExistence type="predicted"/>
<name>A0ABP0JHB1_9DINO</name>
<dbReference type="InterPro" id="IPR035994">
    <property type="entry name" value="Nucleoside_phosphorylase_sf"/>
</dbReference>
<gene>
    <name evidence="1" type="ORF">SCF082_LOCUS12079</name>
</gene>
<evidence type="ECO:0000313" key="1">
    <source>
        <dbReference type="EMBL" id="CAK9013784.1"/>
    </source>
</evidence>
<dbReference type="Proteomes" id="UP001642464">
    <property type="component" value="Unassembled WGS sequence"/>
</dbReference>